<dbReference type="Proteomes" id="UP000092024">
    <property type="component" value="Unassembled WGS sequence"/>
</dbReference>
<dbReference type="PANTHER" id="PTHR41309:SF2">
    <property type="entry name" value="MEMBRANE PROTEIN"/>
    <property type="match status" value="1"/>
</dbReference>
<dbReference type="PANTHER" id="PTHR41309">
    <property type="entry name" value="MEMBRANE PROTEIN-RELATED"/>
    <property type="match status" value="1"/>
</dbReference>
<dbReference type="OrthoDB" id="1913432at2"/>
<dbReference type="InterPro" id="IPR025699">
    <property type="entry name" value="ABC2_memb-like"/>
</dbReference>
<evidence type="ECO:0000256" key="1">
    <source>
        <dbReference type="SAM" id="Phobius"/>
    </source>
</evidence>
<sequence length="110" mass="12306">MLNLLKKDLLLQKRVSMIYLVFIIFFLASSPFDEATLLMAVLVVTYIVTFNSIGLEEKSEAGVLLNSLPLKRSTIVLSKYVMVYLLALFVFALKWIIGAVMRVAGFGSLI</sequence>
<dbReference type="Pfam" id="PF13346">
    <property type="entry name" value="ABC2_membrane_5"/>
    <property type="match status" value="1"/>
</dbReference>
<dbReference type="STRING" id="1844972.A7K91_01620"/>
<proteinExistence type="predicted"/>
<name>A0A1A5Y9T9_9BACL</name>
<feature type="transmembrane region" description="Helical" evidence="1">
    <location>
        <begin position="35"/>
        <end position="55"/>
    </location>
</feature>
<dbReference type="AlphaFoldDB" id="A0A1A5Y9T9"/>
<comment type="caution">
    <text evidence="2">The sequence shown here is derived from an EMBL/GenBank/DDBJ whole genome shotgun (WGS) entry which is preliminary data.</text>
</comment>
<evidence type="ECO:0000313" key="3">
    <source>
        <dbReference type="Proteomes" id="UP000092024"/>
    </source>
</evidence>
<keyword evidence="3" id="KW-1185">Reference proteome</keyword>
<keyword evidence="1" id="KW-0812">Transmembrane</keyword>
<accession>A0A1A5Y9T9</accession>
<protein>
    <submittedName>
        <fullName evidence="2">Uncharacterized protein</fullName>
    </submittedName>
</protein>
<reference evidence="2 3" key="1">
    <citation type="submission" date="2016-05" db="EMBL/GenBank/DDBJ databases">
        <title>Paenibacillus oryzae. sp. nov., isolated from the rice root.</title>
        <authorList>
            <person name="Zhang J."/>
            <person name="Zhang X."/>
        </authorList>
    </citation>
    <scope>NUCLEOTIDE SEQUENCE [LARGE SCALE GENOMIC DNA]</scope>
    <source>
        <strain evidence="2 3">1DrF-4</strain>
    </source>
</reference>
<feature type="transmembrane region" description="Helical" evidence="1">
    <location>
        <begin position="76"/>
        <end position="97"/>
    </location>
</feature>
<keyword evidence="1" id="KW-0472">Membrane</keyword>
<evidence type="ECO:0000313" key="2">
    <source>
        <dbReference type="EMBL" id="OBR62343.1"/>
    </source>
</evidence>
<organism evidence="2 3">
    <name type="scientific">Paenibacillus oryzae</name>
    <dbReference type="NCBI Taxonomy" id="1844972"/>
    <lineage>
        <taxon>Bacteria</taxon>
        <taxon>Bacillati</taxon>
        <taxon>Bacillota</taxon>
        <taxon>Bacilli</taxon>
        <taxon>Bacillales</taxon>
        <taxon>Paenibacillaceae</taxon>
        <taxon>Paenibacillus</taxon>
    </lineage>
</organism>
<feature type="transmembrane region" description="Helical" evidence="1">
    <location>
        <begin position="12"/>
        <end position="29"/>
    </location>
</feature>
<keyword evidence="1" id="KW-1133">Transmembrane helix</keyword>
<gene>
    <name evidence="2" type="ORF">A7K91_01620</name>
</gene>
<dbReference type="EMBL" id="LYPA01000080">
    <property type="protein sequence ID" value="OBR62343.1"/>
    <property type="molecule type" value="Genomic_DNA"/>
</dbReference>